<evidence type="ECO:0000313" key="4">
    <source>
        <dbReference type="Proteomes" id="UP000028302"/>
    </source>
</evidence>
<organism evidence="3 4">
    <name type="scientific">Salinisphaera hydrothermalis (strain C41B8)</name>
    <dbReference type="NCBI Taxonomy" id="1304275"/>
    <lineage>
        <taxon>Bacteria</taxon>
        <taxon>Pseudomonadati</taxon>
        <taxon>Pseudomonadota</taxon>
        <taxon>Gammaproteobacteria</taxon>
        <taxon>Salinisphaerales</taxon>
        <taxon>Salinisphaeraceae</taxon>
        <taxon>Salinisphaera</taxon>
    </lineage>
</organism>
<keyword evidence="2" id="KW-0812">Transmembrane</keyword>
<evidence type="ECO:0000256" key="2">
    <source>
        <dbReference type="SAM" id="Phobius"/>
    </source>
</evidence>
<reference evidence="3 4" key="1">
    <citation type="submission" date="2013-03" db="EMBL/GenBank/DDBJ databases">
        <title>Salinisphaera hydrothermalis C41B8 Genome Sequencing.</title>
        <authorList>
            <person name="Li C."/>
            <person name="Lai Q."/>
            <person name="Shao Z."/>
        </authorList>
    </citation>
    <scope>NUCLEOTIDE SEQUENCE [LARGE SCALE GENOMIC DNA]</scope>
    <source>
        <strain evidence="3 4">C41B8</strain>
    </source>
</reference>
<dbReference type="AlphaFoldDB" id="A0A084IQJ4"/>
<dbReference type="EMBL" id="APNK01000002">
    <property type="protein sequence ID" value="KEZ78978.1"/>
    <property type="molecule type" value="Genomic_DNA"/>
</dbReference>
<name>A0A084IQJ4_SALHC</name>
<dbReference type="Proteomes" id="UP000028302">
    <property type="component" value="Unassembled WGS sequence"/>
</dbReference>
<gene>
    <name evidence="3" type="ORF">C41B8_02572</name>
</gene>
<evidence type="ECO:0000313" key="3">
    <source>
        <dbReference type="EMBL" id="KEZ78978.1"/>
    </source>
</evidence>
<proteinExistence type="predicted"/>
<accession>A0A084IQJ4</accession>
<keyword evidence="2" id="KW-1133">Transmembrane helix</keyword>
<feature type="compositionally biased region" description="Low complexity" evidence="1">
    <location>
        <begin position="49"/>
        <end position="62"/>
    </location>
</feature>
<evidence type="ECO:0000256" key="1">
    <source>
        <dbReference type="SAM" id="MobiDB-lite"/>
    </source>
</evidence>
<keyword evidence="4" id="KW-1185">Reference proteome</keyword>
<feature type="region of interest" description="Disordered" evidence="1">
    <location>
        <begin position="49"/>
        <end position="81"/>
    </location>
</feature>
<sequence>MEPNYFRLTLSVAAGVFLGLLVFSLFSWFAAMLWLGAVTSHLDEIVGSVSSSSSPGPATISSNAQVSSDRAEINASDRQNTKTGKRLRFLCDEWTRNASATPTQTTISGAGDACRRYQHYIDTGVVLK</sequence>
<dbReference type="RefSeq" id="WP_037333542.1">
    <property type="nucleotide sequence ID" value="NZ_APNK01000002.1"/>
</dbReference>
<feature type="transmembrane region" description="Helical" evidence="2">
    <location>
        <begin position="12"/>
        <end position="35"/>
    </location>
</feature>
<keyword evidence="2" id="KW-0472">Membrane</keyword>
<comment type="caution">
    <text evidence="3">The sequence shown here is derived from an EMBL/GenBank/DDBJ whole genome shotgun (WGS) entry which is preliminary data.</text>
</comment>
<protein>
    <submittedName>
        <fullName evidence="3">Uncharacterized protein</fullName>
    </submittedName>
</protein>